<keyword evidence="2" id="KW-0812">Transmembrane</keyword>
<protein>
    <submittedName>
        <fullName evidence="3">Uncharacterized protein</fullName>
    </submittedName>
</protein>
<dbReference type="Proteomes" id="UP001575652">
    <property type="component" value="Unassembled WGS sequence"/>
</dbReference>
<feature type="transmembrane region" description="Helical" evidence="2">
    <location>
        <begin position="119"/>
        <end position="145"/>
    </location>
</feature>
<proteinExistence type="predicted"/>
<evidence type="ECO:0000256" key="2">
    <source>
        <dbReference type="SAM" id="Phobius"/>
    </source>
</evidence>
<name>A0ABV4UJX4_9MICC</name>
<dbReference type="EMBL" id="JBHDLJ010000003">
    <property type="protein sequence ID" value="MFB0833883.1"/>
    <property type="molecule type" value="Genomic_DNA"/>
</dbReference>
<reference evidence="3 4" key="1">
    <citation type="submission" date="2024-09" db="EMBL/GenBank/DDBJ databases">
        <authorList>
            <person name="Salinas-Garcia M.A."/>
            <person name="Prieme A."/>
        </authorList>
    </citation>
    <scope>NUCLEOTIDE SEQUENCE [LARGE SCALE GENOMIC DNA]</scope>
    <source>
        <strain evidence="3 4">DSM 21081</strain>
    </source>
</reference>
<feature type="transmembrane region" description="Helical" evidence="2">
    <location>
        <begin position="68"/>
        <end position="99"/>
    </location>
</feature>
<gene>
    <name evidence="3" type="ORF">ACETWP_04715</name>
</gene>
<evidence type="ECO:0000256" key="1">
    <source>
        <dbReference type="SAM" id="MobiDB-lite"/>
    </source>
</evidence>
<keyword evidence="4" id="KW-1185">Reference proteome</keyword>
<feature type="region of interest" description="Disordered" evidence="1">
    <location>
        <begin position="1"/>
        <end position="38"/>
    </location>
</feature>
<feature type="compositionally biased region" description="Basic and acidic residues" evidence="1">
    <location>
        <begin position="16"/>
        <end position="26"/>
    </location>
</feature>
<evidence type="ECO:0000313" key="4">
    <source>
        <dbReference type="Proteomes" id="UP001575652"/>
    </source>
</evidence>
<dbReference type="RefSeq" id="WP_373971061.1">
    <property type="nucleotide sequence ID" value="NZ_JBHDLJ010000003.1"/>
</dbReference>
<keyword evidence="2" id="KW-0472">Membrane</keyword>
<comment type="caution">
    <text evidence="3">The sequence shown here is derived from an EMBL/GenBank/DDBJ whole genome shotgun (WGS) entry which is preliminary data.</text>
</comment>
<organism evidence="3 4">
    <name type="scientific">Arthrobacter halodurans</name>
    <dbReference type="NCBI Taxonomy" id="516699"/>
    <lineage>
        <taxon>Bacteria</taxon>
        <taxon>Bacillati</taxon>
        <taxon>Actinomycetota</taxon>
        <taxon>Actinomycetes</taxon>
        <taxon>Micrococcales</taxon>
        <taxon>Micrococcaceae</taxon>
        <taxon>Arthrobacter</taxon>
    </lineage>
</organism>
<keyword evidence="2" id="KW-1133">Transmembrane helix</keyword>
<evidence type="ECO:0000313" key="3">
    <source>
        <dbReference type="EMBL" id="MFB0833883.1"/>
    </source>
</evidence>
<sequence>MGTNEGTGADEPADDTGIRDAGDGRTGDGQTEDDAGVLGRFPEAVDALRDMDGAPPERPGAAGTAFRVLLGAGMVVGSFAALALVSAVVLQGLLAGSYIRSGGDYFGAGPEGRMARELLGLPIDGFVAALLVSLAAICVGAYGVLRTRRRA</sequence>
<accession>A0ABV4UJX4</accession>